<comment type="similarity">
    <text evidence="1">Belongs to the helicase family.</text>
</comment>
<dbReference type="PANTHER" id="PTHR10492">
    <property type="match status" value="1"/>
</dbReference>
<dbReference type="STRING" id="796604.A0A2X0MHH4"/>
<feature type="domain" description="DNA helicase Pif1-like DEAD-box helicase" evidence="2">
    <location>
        <begin position="128"/>
        <end position="258"/>
    </location>
</feature>
<keyword evidence="1" id="KW-0547">Nucleotide-binding</keyword>
<dbReference type="GO" id="GO:0016887">
    <property type="term" value="F:ATP hydrolysis activity"/>
    <property type="evidence" value="ECO:0007669"/>
    <property type="project" value="RHEA"/>
</dbReference>
<sequence>MSTLELFLHRQLVTLHAGRIDFVRLRIRVIGTPNGNRSNAFPLFPSHRLHKSSISLMLREGQAKRSWKKRSLLGFGQREHTLLPLYHRVLLHSYCQKAARHICGSRSRSTSSTTFTCNVPKQGQLAELWDEAPMQHRRCFQRVGRMLQNVRSSTARFGGLTVVKSEAMPSRYSTARFDGVTVVLAGVPKQCLPIIPKSSPTPIVDACIMNADFCGDLSVNQQCVFWLLAAADRMTETEQAKAQRFADFFGVGDGLASKTEDFIALPRELLLPATTRNRSRLIRHVYPRAKVAPKNSQVDHINDMGLDLLPGDAQTFYSADSVENEDESHCSRSSIFRVSTSPGWRCSTLDAGLDDGLSPSGGSQ</sequence>
<name>A0A2X0MHH4_9BASI</name>
<dbReference type="Pfam" id="PF05970">
    <property type="entry name" value="PIF1"/>
    <property type="match status" value="1"/>
</dbReference>
<comment type="catalytic activity">
    <reaction evidence="1">
        <text>ATP + H2O = ADP + phosphate + H(+)</text>
        <dbReference type="Rhea" id="RHEA:13065"/>
        <dbReference type="ChEBI" id="CHEBI:15377"/>
        <dbReference type="ChEBI" id="CHEBI:15378"/>
        <dbReference type="ChEBI" id="CHEBI:30616"/>
        <dbReference type="ChEBI" id="CHEBI:43474"/>
        <dbReference type="ChEBI" id="CHEBI:456216"/>
        <dbReference type="EC" id="5.6.2.3"/>
    </reaction>
</comment>
<keyword evidence="1" id="KW-0067">ATP-binding</keyword>
<evidence type="ECO:0000259" key="2">
    <source>
        <dbReference type="Pfam" id="PF05970"/>
    </source>
</evidence>
<keyword evidence="1" id="KW-0234">DNA repair</keyword>
<keyword evidence="1" id="KW-0347">Helicase</keyword>
<dbReference type="InterPro" id="IPR010285">
    <property type="entry name" value="DNA_helicase_pif1-like_DEAD"/>
</dbReference>
<evidence type="ECO:0000313" key="4">
    <source>
        <dbReference type="Proteomes" id="UP000249464"/>
    </source>
</evidence>
<keyword evidence="1" id="KW-0378">Hydrolase</keyword>
<gene>
    <name evidence="3" type="primary">BQ5605_C011g06267</name>
    <name evidence="3" type="ORF">BQ5605_C011G06267</name>
</gene>
<reference evidence="3 4" key="1">
    <citation type="submission" date="2016-11" db="EMBL/GenBank/DDBJ databases">
        <authorList>
            <person name="Jaros S."/>
            <person name="Januszkiewicz K."/>
            <person name="Wedrychowicz H."/>
        </authorList>
    </citation>
    <scope>NUCLEOTIDE SEQUENCE [LARGE SCALE GENOMIC DNA]</scope>
</reference>
<dbReference type="AlphaFoldDB" id="A0A2X0MHH4"/>
<dbReference type="GO" id="GO:0006310">
    <property type="term" value="P:DNA recombination"/>
    <property type="evidence" value="ECO:0007669"/>
    <property type="project" value="UniProtKB-KW"/>
</dbReference>
<dbReference type="EMBL" id="FQNC01000011">
    <property type="protein sequence ID" value="SGY11771.1"/>
    <property type="molecule type" value="Genomic_DNA"/>
</dbReference>
<dbReference type="PANTHER" id="PTHR10492:SF57">
    <property type="entry name" value="ATP-DEPENDENT DNA HELICASE"/>
    <property type="match status" value="1"/>
</dbReference>
<protein>
    <recommendedName>
        <fullName evidence="1">ATP-dependent DNA helicase</fullName>
        <ecNumber evidence="1">5.6.2.3</ecNumber>
    </recommendedName>
</protein>
<dbReference type="GO" id="GO:0006281">
    <property type="term" value="P:DNA repair"/>
    <property type="evidence" value="ECO:0007669"/>
    <property type="project" value="UniProtKB-KW"/>
</dbReference>
<evidence type="ECO:0000313" key="3">
    <source>
        <dbReference type="EMBL" id="SGY11771.1"/>
    </source>
</evidence>
<comment type="cofactor">
    <cofactor evidence="1">
        <name>Mg(2+)</name>
        <dbReference type="ChEBI" id="CHEBI:18420"/>
    </cofactor>
</comment>
<dbReference type="Proteomes" id="UP000249464">
    <property type="component" value="Unassembled WGS sequence"/>
</dbReference>
<dbReference type="GO" id="GO:0043139">
    <property type="term" value="F:5'-3' DNA helicase activity"/>
    <property type="evidence" value="ECO:0007669"/>
    <property type="project" value="UniProtKB-EC"/>
</dbReference>
<keyword evidence="4" id="KW-1185">Reference proteome</keyword>
<evidence type="ECO:0000256" key="1">
    <source>
        <dbReference type="RuleBase" id="RU363044"/>
    </source>
</evidence>
<accession>A0A2X0MHH4</accession>
<dbReference type="GO" id="GO:0000723">
    <property type="term" value="P:telomere maintenance"/>
    <property type="evidence" value="ECO:0007669"/>
    <property type="project" value="InterPro"/>
</dbReference>
<keyword evidence="1" id="KW-0233">DNA recombination</keyword>
<proteinExistence type="inferred from homology"/>
<keyword evidence="1" id="KW-0227">DNA damage</keyword>
<dbReference type="EC" id="5.6.2.3" evidence="1"/>
<organism evidence="3 4">
    <name type="scientific">Microbotryum silenes-dioicae</name>
    <dbReference type="NCBI Taxonomy" id="796604"/>
    <lineage>
        <taxon>Eukaryota</taxon>
        <taxon>Fungi</taxon>
        <taxon>Dikarya</taxon>
        <taxon>Basidiomycota</taxon>
        <taxon>Pucciniomycotina</taxon>
        <taxon>Microbotryomycetes</taxon>
        <taxon>Microbotryales</taxon>
        <taxon>Microbotryaceae</taxon>
        <taxon>Microbotryum</taxon>
    </lineage>
</organism>
<dbReference type="GO" id="GO:0005524">
    <property type="term" value="F:ATP binding"/>
    <property type="evidence" value="ECO:0007669"/>
    <property type="project" value="UniProtKB-KW"/>
</dbReference>